<dbReference type="STRING" id="1054147.F4PWM3"/>
<dbReference type="InterPro" id="IPR039477">
    <property type="entry name" value="ILEI/PANDER_dom"/>
</dbReference>
<dbReference type="OrthoDB" id="20902at2759"/>
<reference evidence="4" key="1">
    <citation type="journal article" date="2011" name="Genome Res.">
        <title>Phylogeny-wide analysis of social amoeba genomes highlights ancient origins for complex intercellular communication.</title>
        <authorList>
            <person name="Heidel A.J."/>
            <person name="Lawal H.M."/>
            <person name="Felder M."/>
            <person name="Schilde C."/>
            <person name="Helps N.R."/>
            <person name="Tunggal B."/>
            <person name="Rivero F."/>
            <person name="John U."/>
            <person name="Schleicher M."/>
            <person name="Eichinger L."/>
            <person name="Platzer M."/>
            <person name="Noegel A.A."/>
            <person name="Schaap P."/>
            <person name="Gloeckner G."/>
        </authorList>
    </citation>
    <scope>NUCLEOTIDE SEQUENCE [LARGE SCALE GENOMIC DNA]</scope>
    <source>
        <strain evidence="4">SH3</strain>
    </source>
</reference>
<evidence type="ECO:0000313" key="4">
    <source>
        <dbReference type="Proteomes" id="UP000007797"/>
    </source>
</evidence>
<gene>
    <name evidence="3" type="ORF">DFA_07511</name>
</gene>
<feature type="domain" description="ILEI/PANDER" evidence="2">
    <location>
        <begin position="29"/>
        <end position="120"/>
    </location>
</feature>
<dbReference type="PROSITE" id="PS52031">
    <property type="entry name" value="GG_LECTIN"/>
    <property type="match status" value="1"/>
</dbReference>
<accession>F4PWM3</accession>
<feature type="domain" description="ILEI/PANDER" evidence="2">
    <location>
        <begin position="381"/>
        <end position="443"/>
    </location>
</feature>
<proteinExistence type="predicted"/>
<keyword evidence="4" id="KW-1185">Reference proteome</keyword>
<dbReference type="RefSeq" id="XP_004367370.1">
    <property type="nucleotide sequence ID" value="XM_004367313.1"/>
</dbReference>
<dbReference type="KEGG" id="dfa:DFA_07511"/>
<evidence type="ECO:0000313" key="3">
    <source>
        <dbReference type="EMBL" id="EGG20387.1"/>
    </source>
</evidence>
<feature type="region of interest" description="Disordered" evidence="1">
    <location>
        <begin position="194"/>
        <end position="215"/>
    </location>
</feature>
<dbReference type="OMA" id="CESIGSI"/>
<dbReference type="AlphaFoldDB" id="F4PWM3"/>
<dbReference type="EMBL" id="GL883013">
    <property type="protein sequence ID" value="EGG20387.1"/>
    <property type="molecule type" value="Genomic_DNA"/>
</dbReference>
<sequence length="764" mass="82794">MDSVFLNSSSYYIKYCNEEFYFNGTLNNINVFTYQPELDPPFIVESFNIVSPGDELLFVYKMDSLPIGKFTMIAISPSLPFINESIIRACSSIGSIEIHMFVPNCSTLVSSLSIIGFKGQAIGTATEGTGEISYPLNTIKPCPPSLSIVLQDNDSVVVKANGRLVNDQTTSFKTGLNVLVFSKDLSHMTITNFDTSSSSDVSSSSSSSSSSSTDTTNIQFNRFIQHHYKKSSVIAIVAIIPEGKDGSYLRLSSTTIQTIKEKLGSKYIDQYIGGTSKWVLISVYDYTLFTANEHATSANTCSASYYPRSYSSLKVSVGSCNRVYSSAQSYIYIDGRSKFTSGGDGLSITIYKDGYDESLVFKIVADDQVNNGSPSDIAVSKAANFILNRIPVGSVVAISLTTSPSSSFTIPQDLRDALKTLGANLSSKINNQSSYALIGRKGSPPGSAPEQISQTGPVSLSGCFSNSMPAIPYGFEIKAIGKGCDQIGGDSYVKFYVNSQEIKFDYSKALNMLVVRPDGSLSYLRSYDTGTSDSDAEAFIEDFNDVEDGYIAIATKGEWTQNLGDVARNLITSRLGGTNYGEYPRDYGSSYSIIGEVGASFAPVQSFCPRETSTAPNYPAISSIRVPGYDTMLREIGDSVLINGTTEMKIHDTTIVGSLSSDSIKVATIRIIRVEETLFDFIKSLPDGTKVICQTTNTSISSNEQRLAFQMIGGCKYDMKQPYNAVYTIIGVKGCSPGSAMENVSEINSNLVMASFARVDKNNY</sequence>
<dbReference type="GeneID" id="14872261"/>
<organism evidence="3 4">
    <name type="scientific">Cavenderia fasciculata</name>
    <name type="common">Slime mold</name>
    <name type="synonym">Dictyostelium fasciculatum</name>
    <dbReference type="NCBI Taxonomy" id="261658"/>
    <lineage>
        <taxon>Eukaryota</taxon>
        <taxon>Amoebozoa</taxon>
        <taxon>Evosea</taxon>
        <taxon>Eumycetozoa</taxon>
        <taxon>Dictyostelia</taxon>
        <taxon>Acytosteliales</taxon>
        <taxon>Cavenderiaceae</taxon>
        <taxon>Cavenderia</taxon>
    </lineage>
</organism>
<protein>
    <recommendedName>
        <fullName evidence="2">ILEI/PANDER domain-containing protein</fullName>
    </recommendedName>
</protein>
<name>F4PWM3_CACFS</name>
<feature type="domain" description="ILEI/PANDER" evidence="2">
    <location>
        <begin position="510"/>
        <end position="599"/>
    </location>
</feature>
<dbReference type="Pfam" id="PF15711">
    <property type="entry name" value="ILEI"/>
    <property type="match status" value="4"/>
</dbReference>
<dbReference type="Proteomes" id="UP000007797">
    <property type="component" value="Unassembled WGS sequence"/>
</dbReference>
<feature type="domain" description="ILEI/PANDER" evidence="2">
    <location>
        <begin position="175"/>
        <end position="282"/>
    </location>
</feature>
<evidence type="ECO:0000256" key="1">
    <source>
        <dbReference type="SAM" id="MobiDB-lite"/>
    </source>
</evidence>
<evidence type="ECO:0000259" key="2">
    <source>
        <dbReference type="Pfam" id="PF15711"/>
    </source>
</evidence>